<evidence type="ECO:0000313" key="2">
    <source>
        <dbReference type="Proteomes" id="UP000055035"/>
    </source>
</evidence>
<dbReference type="PATRIC" id="fig|456.5.peg.188"/>
<proteinExistence type="predicted"/>
<protein>
    <submittedName>
        <fullName evidence="1">Uncharacterized protein</fullName>
    </submittedName>
</protein>
<dbReference type="Proteomes" id="UP000055035">
    <property type="component" value="Unassembled WGS sequence"/>
</dbReference>
<dbReference type="RefSeq" id="WP_058469757.1">
    <property type="nucleotide sequence ID" value="NZ_CAAAIC010000005.1"/>
</dbReference>
<evidence type="ECO:0000313" key="1">
    <source>
        <dbReference type="EMBL" id="KTD18948.1"/>
    </source>
</evidence>
<name>A0A0W0VFN9_9GAMM</name>
<organism evidence="1 2">
    <name type="scientific">Legionella jordanis</name>
    <dbReference type="NCBI Taxonomy" id="456"/>
    <lineage>
        <taxon>Bacteria</taxon>
        <taxon>Pseudomonadati</taxon>
        <taxon>Pseudomonadota</taxon>
        <taxon>Gammaproteobacteria</taxon>
        <taxon>Legionellales</taxon>
        <taxon>Legionellaceae</taxon>
        <taxon>Legionella</taxon>
    </lineage>
</organism>
<accession>A0A0W0VFN9</accession>
<reference evidence="1 2" key="1">
    <citation type="submission" date="2015-11" db="EMBL/GenBank/DDBJ databases">
        <title>Genomic analysis of 38 Legionella species identifies large and diverse effector repertoires.</title>
        <authorList>
            <person name="Burstein D."/>
            <person name="Amaro F."/>
            <person name="Zusman T."/>
            <person name="Lifshitz Z."/>
            <person name="Cohen O."/>
            <person name="Gilbert J.A."/>
            <person name="Pupko T."/>
            <person name="Shuman H.A."/>
            <person name="Segal G."/>
        </authorList>
    </citation>
    <scope>NUCLEOTIDE SEQUENCE [LARGE SCALE GENOMIC DNA]</scope>
    <source>
        <strain evidence="1 2">BL-540</strain>
    </source>
</reference>
<dbReference type="EMBL" id="LNYJ01000003">
    <property type="protein sequence ID" value="KTD18948.1"/>
    <property type="molecule type" value="Genomic_DNA"/>
</dbReference>
<keyword evidence="2" id="KW-1185">Reference proteome</keyword>
<comment type="caution">
    <text evidence="1">The sequence shown here is derived from an EMBL/GenBank/DDBJ whole genome shotgun (WGS) entry which is preliminary data.</text>
</comment>
<dbReference type="OrthoDB" id="5637144at2"/>
<gene>
    <name evidence="1" type="ORF">Ljor_0171</name>
</gene>
<sequence>MATVVKPILRNSEGTFFSPSKRLVNLVTPIQATDRKFSDFFAYVLNPIIDVGLAPVHLVDVVISLLNSVASLANAFRLWSEGQQQSARLLDERTTGELKEAGAHFLQAVSSLISALINPILSTLALATRPVASLVKAVADACDECSSSPSI</sequence>
<dbReference type="AlphaFoldDB" id="A0A0W0VFN9"/>